<evidence type="ECO:0000256" key="4">
    <source>
        <dbReference type="ARBA" id="ARBA00023014"/>
    </source>
</evidence>
<name>A0A9D0YUI2_9FIRM</name>
<dbReference type="Gene3D" id="2.102.10.10">
    <property type="entry name" value="Rieske [2Fe-2S] iron-sulphur domain"/>
    <property type="match status" value="1"/>
</dbReference>
<organism evidence="6 7">
    <name type="scientific">Candidatus Enterenecus faecium</name>
    <dbReference type="NCBI Taxonomy" id="2840780"/>
    <lineage>
        <taxon>Bacteria</taxon>
        <taxon>Bacillati</taxon>
        <taxon>Bacillota</taxon>
        <taxon>Clostridia</taxon>
        <taxon>Eubacteriales</taxon>
        <taxon>Candidatus Enterenecus</taxon>
    </lineage>
</organism>
<dbReference type="GO" id="GO:0051537">
    <property type="term" value="F:2 iron, 2 sulfur cluster binding"/>
    <property type="evidence" value="ECO:0007669"/>
    <property type="project" value="UniProtKB-KW"/>
</dbReference>
<dbReference type="Gene3D" id="3.50.50.60">
    <property type="entry name" value="FAD/NAD(P)-binding domain"/>
    <property type="match status" value="1"/>
</dbReference>
<dbReference type="AlphaFoldDB" id="A0A9D0YUI2"/>
<dbReference type="PRINTS" id="PR00420">
    <property type="entry name" value="RNGMNOXGNASE"/>
</dbReference>
<reference evidence="6" key="2">
    <citation type="journal article" date="2021" name="PeerJ">
        <title>Extensive microbial diversity within the chicken gut microbiome revealed by metagenomics and culture.</title>
        <authorList>
            <person name="Gilroy R."/>
            <person name="Ravi A."/>
            <person name="Getino M."/>
            <person name="Pursley I."/>
            <person name="Horton D.L."/>
            <person name="Alikhan N.F."/>
            <person name="Baker D."/>
            <person name="Gharbi K."/>
            <person name="Hall N."/>
            <person name="Watson M."/>
            <person name="Adriaenssens E.M."/>
            <person name="Foster-Nyarko E."/>
            <person name="Jarju S."/>
            <person name="Secka A."/>
            <person name="Antonio M."/>
            <person name="Oren A."/>
            <person name="Chaudhuri R.R."/>
            <person name="La Ragione R."/>
            <person name="Hildebrand F."/>
            <person name="Pallen M.J."/>
        </authorList>
    </citation>
    <scope>NUCLEOTIDE SEQUENCE</scope>
    <source>
        <strain evidence="6">ChiGjej2B2-12916</strain>
    </source>
</reference>
<evidence type="ECO:0000256" key="1">
    <source>
        <dbReference type="ARBA" id="ARBA00022714"/>
    </source>
</evidence>
<dbReference type="InterPro" id="IPR036922">
    <property type="entry name" value="Rieske_2Fe-2S_sf"/>
</dbReference>
<protein>
    <submittedName>
        <fullName evidence="6">FAD-dependent oxidoreductase</fullName>
    </submittedName>
</protein>
<dbReference type="PROSITE" id="PS51296">
    <property type="entry name" value="RIESKE"/>
    <property type="match status" value="1"/>
</dbReference>
<dbReference type="InterPro" id="IPR036188">
    <property type="entry name" value="FAD/NAD-bd_sf"/>
</dbReference>
<dbReference type="GO" id="GO:0016705">
    <property type="term" value="F:oxidoreductase activity, acting on paired donors, with incorporation or reduction of molecular oxygen"/>
    <property type="evidence" value="ECO:0007669"/>
    <property type="project" value="UniProtKB-ARBA"/>
</dbReference>
<dbReference type="InterPro" id="IPR006076">
    <property type="entry name" value="FAD-dep_OxRdtase"/>
</dbReference>
<dbReference type="SUPFAM" id="SSF50022">
    <property type="entry name" value="ISP domain"/>
    <property type="match status" value="1"/>
</dbReference>
<dbReference type="PANTHER" id="PTHR13847:SF274">
    <property type="entry name" value="RIESKE 2FE-2S IRON-SULFUR PROTEIN YHFW-RELATED"/>
    <property type="match status" value="1"/>
</dbReference>
<reference evidence="6" key="1">
    <citation type="submission" date="2020-10" db="EMBL/GenBank/DDBJ databases">
        <authorList>
            <person name="Gilroy R."/>
        </authorList>
    </citation>
    <scope>NUCLEOTIDE SEQUENCE</scope>
    <source>
        <strain evidence="6">ChiGjej2B2-12916</strain>
    </source>
</reference>
<dbReference type="Pfam" id="PF00355">
    <property type="entry name" value="Rieske"/>
    <property type="match status" value="1"/>
</dbReference>
<dbReference type="EMBL" id="DVFO01000090">
    <property type="protein sequence ID" value="HIQ61621.1"/>
    <property type="molecule type" value="Genomic_DNA"/>
</dbReference>
<evidence type="ECO:0000313" key="6">
    <source>
        <dbReference type="EMBL" id="HIQ61621.1"/>
    </source>
</evidence>
<gene>
    <name evidence="6" type="ORF">IAD31_08535</name>
</gene>
<comment type="caution">
    <text evidence="6">The sequence shown here is derived from an EMBL/GenBank/DDBJ whole genome shotgun (WGS) entry which is preliminary data.</text>
</comment>
<dbReference type="GO" id="GO:0004497">
    <property type="term" value="F:monooxygenase activity"/>
    <property type="evidence" value="ECO:0007669"/>
    <property type="project" value="UniProtKB-ARBA"/>
</dbReference>
<dbReference type="Proteomes" id="UP000886879">
    <property type="component" value="Unassembled WGS sequence"/>
</dbReference>
<evidence type="ECO:0000313" key="7">
    <source>
        <dbReference type="Proteomes" id="UP000886879"/>
    </source>
</evidence>
<dbReference type="Gene3D" id="3.30.9.10">
    <property type="entry name" value="D-Amino Acid Oxidase, subunit A, domain 2"/>
    <property type="match status" value="1"/>
</dbReference>
<keyword evidence="3" id="KW-0408">Iron</keyword>
<proteinExistence type="predicted"/>
<feature type="domain" description="Rieske" evidence="5">
    <location>
        <begin position="389"/>
        <end position="432"/>
    </location>
</feature>
<accession>A0A9D0YUI2</accession>
<keyword evidence="4" id="KW-0411">Iron-sulfur</keyword>
<evidence type="ECO:0000256" key="2">
    <source>
        <dbReference type="ARBA" id="ARBA00022723"/>
    </source>
</evidence>
<dbReference type="GO" id="GO:0005737">
    <property type="term" value="C:cytoplasm"/>
    <property type="evidence" value="ECO:0007669"/>
    <property type="project" value="TreeGrafter"/>
</dbReference>
<keyword evidence="2" id="KW-0479">Metal-binding</keyword>
<evidence type="ECO:0000256" key="3">
    <source>
        <dbReference type="ARBA" id="ARBA00023004"/>
    </source>
</evidence>
<dbReference type="PANTHER" id="PTHR13847">
    <property type="entry name" value="SARCOSINE DEHYDROGENASE-RELATED"/>
    <property type="match status" value="1"/>
</dbReference>
<dbReference type="SUPFAM" id="SSF51905">
    <property type="entry name" value="FAD/NAD(P)-binding domain"/>
    <property type="match status" value="1"/>
</dbReference>
<keyword evidence="1" id="KW-0001">2Fe-2S</keyword>
<sequence>MKSLWEQTAELNHFDCLDGDIKTDVLIIGGGMAGLLCAYQLHQARIPYVLAEADTICSGVTKNTTAKLTIQHGLIYHKLIARFGVERARGYLAAQEEALGRYRTLCRHLDCDYEEQDSYVYARDNLRNIERELDALHRLGFPGEFASQLPLPFPVAGGVKFPRQAQFHPLKFAAAISQGLHIYEHTMVKELIGRTAITNHGRIHAKHIVVTTHFPFLNRHGSYFIKLYQHRSYVLALEHAPNLNGMYVDQTQTGLSFRNYGSMLLVGGGGHRTGKPGGNWRELRQFVKEYYPESTEKYHWAAQDCMSLDNMPYIGPYWPNTSDVYVATGFNKWGMTSSMVAATLLCDLVQGKQHPYAEIFSPARSIFRPQLTVNALESTVNLLTPSTRRCPHLGCALKWNPAEHTWDCPCHGSRFSQAGKLIDNPSTKDLKP</sequence>
<dbReference type="Pfam" id="PF01266">
    <property type="entry name" value="DAO"/>
    <property type="match status" value="1"/>
</dbReference>
<evidence type="ECO:0000259" key="5">
    <source>
        <dbReference type="PROSITE" id="PS51296"/>
    </source>
</evidence>
<dbReference type="GO" id="GO:0046872">
    <property type="term" value="F:metal ion binding"/>
    <property type="evidence" value="ECO:0007669"/>
    <property type="project" value="UniProtKB-KW"/>
</dbReference>
<dbReference type="InterPro" id="IPR017941">
    <property type="entry name" value="Rieske_2Fe-2S"/>
</dbReference>